<dbReference type="CDD" id="cd00051">
    <property type="entry name" value="EFh"/>
    <property type="match status" value="1"/>
</dbReference>
<feature type="domain" description="EF-hand" evidence="18">
    <location>
        <begin position="651"/>
        <end position="686"/>
    </location>
</feature>
<keyword evidence="10" id="KW-0106">Calcium</keyword>
<dbReference type="InterPro" id="IPR000719">
    <property type="entry name" value="Prot_kinase_dom"/>
</dbReference>
<sequence>MECSNPNKTKNMVAIGANSEGSFFDLSFNRGTFNASVDSLASTYNYDNQKKEKGVLSGYGSLEAGCHVLNPMKRVVTNVIDNLNNIIKGSKIAICANGQNINKNAKYKANDYNNFRYDSLVSEYDGDKYMDVNIIEDTGNISLLELPPNAVDQMLQSIQHNKTDSTSATAKDISGAFGNTQIPHYKCFKDDYGGGVQNVPRNKTLYADINSNDKCNEQCCWSENKHKFPQLTVHIHQDKPEYNSLCTKCMPEEDKMSKNYSGLLINSPVFKHISEPENPTSTVSSPRFTKSNIVQQTALLNGKSIHDVYYLSEKHLGKGSYGNVMKAQHRETGEERAVKIIRKEKITNVMRMKREIQIMKTLDHPNIIKLYEVYEDFEYLYLVMEMCSGGELFDHIVRHGCFTERNAAVIMKQIFSSICYCQSKNILHRDLKPENILYSNSGSDSSIKIIDWGFATKCYKSHKFSSLVGTPYYVAPEVLLGNYDKGCDVWSAGVIMFILLVGYPPFHGRDHAAILRSVKRGNIHFVPQHWKHVSREAIDLINSCLSYDPKSRISAKEAWNHQWFIQNALPHSNPQFALSMSQDLIKRFKEFHKYNKMKKLALTCIAYHLNDSEVRSLNKAFEALNTKGDGVLSIADMVYSLHSGRDYILKGPDPAIERLIKQLDTDGSGTIDYTAFIAAAIDERHYKQKDFCKRVFNIFDIDGRGRITRHNMMQILESDMQHVVQDKDITREFVEDIFNEVDLDNDGEINYEEFCTMLFGLDTRVPT</sequence>
<dbReference type="PROSITE" id="PS00107">
    <property type="entry name" value="PROTEIN_KINASE_ATP"/>
    <property type="match status" value="1"/>
</dbReference>
<evidence type="ECO:0000256" key="10">
    <source>
        <dbReference type="ARBA" id="ARBA00022837"/>
    </source>
</evidence>
<evidence type="ECO:0000256" key="6">
    <source>
        <dbReference type="ARBA" id="ARBA00022723"/>
    </source>
</evidence>
<evidence type="ECO:0000256" key="1">
    <source>
        <dbReference type="ARBA" id="ARBA00001946"/>
    </source>
</evidence>
<comment type="caution">
    <text evidence="19">The sequence shown here is derived from an EMBL/GenBank/DDBJ whole genome shotgun (WGS) entry which is preliminary data.</text>
</comment>
<comment type="cofactor">
    <cofactor evidence="1">
        <name>Mg(2+)</name>
        <dbReference type="ChEBI" id="CHEBI:18420"/>
    </cofactor>
</comment>
<reference evidence="19" key="1">
    <citation type="journal article" date="2023" name="Nat. Microbiol.">
        <title>Babesia duncani multi-omics identifies virulence factors and drug targets.</title>
        <authorList>
            <person name="Singh P."/>
            <person name="Lonardi S."/>
            <person name="Liang Q."/>
            <person name="Vydyam P."/>
            <person name="Khabirova E."/>
            <person name="Fang T."/>
            <person name="Gihaz S."/>
            <person name="Thekkiniath J."/>
            <person name="Munshi M."/>
            <person name="Abel S."/>
            <person name="Ciampossin L."/>
            <person name="Batugedara G."/>
            <person name="Gupta M."/>
            <person name="Lu X.M."/>
            <person name="Lenz T."/>
            <person name="Chakravarty S."/>
            <person name="Cornillot E."/>
            <person name="Hu Y."/>
            <person name="Ma W."/>
            <person name="Gonzalez L.M."/>
            <person name="Sanchez S."/>
            <person name="Estrada K."/>
            <person name="Sanchez-Flores A."/>
            <person name="Montero E."/>
            <person name="Harb O.S."/>
            <person name="Le Roch K.G."/>
            <person name="Mamoun C.B."/>
        </authorList>
    </citation>
    <scope>NUCLEOTIDE SEQUENCE</scope>
    <source>
        <strain evidence="19">WA1</strain>
    </source>
</reference>
<dbReference type="GO" id="GO:0005524">
    <property type="term" value="F:ATP binding"/>
    <property type="evidence" value="ECO:0007669"/>
    <property type="project" value="UniProtKB-UniRule"/>
</dbReference>
<dbReference type="SMART" id="SM00054">
    <property type="entry name" value="EFh"/>
    <property type="match status" value="3"/>
</dbReference>
<dbReference type="Pfam" id="PF00069">
    <property type="entry name" value="Pkinase"/>
    <property type="match status" value="1"/>
</dbReference>
<keyword evidence="20" id="KW-1185">Reference proteome</keyword>
<keyword evidence="3" id="KW-0723">Serine/threonine-protein kinase</keyword>
<dbReference type="EC" id="2.7.11.1" evidence="2"/>
<dbReference type="RefSeq" id="XP_067803497.1">
    <property type="nucleotide sequence ID" value="XM_067946933.1"/>
</dbReference>
<gene>
    <name evidence="19" type="ORF">BdWA1_001904</name>
</gene>
<evidence type="ECO:0000256" key="9">
    <source>
        <dbReference type="ARBA" id="ARBA00022777"/>
    </source>
</evidence>
<feature type="domain" description="EF-hand" evidence="18">
    <location>
        <begin position="687"/>
        <end position="722"/>
    </location>
</feature>
<dbReference type="FunFam" id="1.10.238.10:FF:000003">
    <property type="entry name" value="Calmodulin A"/>
    <property type="match status" value="1"/>
</dbReference>
<dbReference type="PANTHER" id="PTHR24349">
    <property type="entry name" value="SERINE/THREONINE-PROTEIN KINASE"/>
    <property type="match status" value="1"/>
</dbReference>
<keyword evidence="7" id="KW-0677">Repeat</keyword>
<evidence type="ECO:0000256" key="14">
    <source>
        <dbReference type="ARBA" id="ARBA00047899"/>
    </source>
</evidence>
<evidence type="ECO:0000256" key="15">
    <source>
        <dbReference type="ARBA" id="ARBA00048679"/>
    </source>
</evidence>
<dbReference type="PROSITE" id="PS50222">
    <property type="entry name" value="EF_HAND_2"/>
    <property type="match status" value="3"/>
</dbReference>
<evidence type="ECO:0000256" key="12">
    <source>
        <dbReference type="ARBA" id="ARBA00023288"/>
    </source>
</evidence>
<keyword evidence="8 16" id="KW-0547">Nucleotide-binding</keyword>
<dbReference type="KEGG" id="bdw:94336202"/>
<evidence type="ECO:0000256" key="7">
    <source>
        <dbReference type="ARBA" id="ARBA00022737"/>
    </source>
</evidence>
<evidence type="ECO:0000313" key="19">
    <source>
        <dbReference type="EMBL" id="KAK2196655.1"/>
    </source>
</evidence>
<comment type="similarity">
    <text evidence="13">Belongs to the protein kinase superfamily. Ser/Thr protein kinase family. CDPK subfamily.</text>
</comment>
<dbReference type="FunFam" id="3.30.200.20:FF:000315">
    <property type="entry name" value="Calcium-dependent protein kinase 3"/>
    <property type="match status" value="1"/>
</dbReference>
<evidence type="ECO:0000256" key="11">
    <source>
        <dbReference type="ARBA" id="ARBA00022840"/>
    </source>
</evidence>
<feature type="domain" description="Protein kinase" evidence="17">
    <location>
        <begin position="310"/>
        <end position="564"/>
    </location>
</feature>
<accession>A0AAD9PKR6</accession>
<dbReference type="SUPFAM" id="SSF56112">
    <property type="entry name" value="Protein kinase-like (PK-like)"/>
    <property type="match status" value="1"/>
</dbReference>
<dbReference type="Pfam" id="PF13499">
    <property type="entry name" value="EF-hand_7"/>
    <property type="match status" value="1"/>
</dbReference>
<keyword evidence="5" id="KW-0808">Transferase</keyword>
<dbReference type="Gene3D" id="1.10.510.10">
    <property type="entry name" value="Transferase(Phosphotransferase) domain 1"/>
    <property type="match status" value="1"/>
</dbReference>
<protein>
    <recommendedName>
        <fullName evidence="2">non-specific serine/threonine protein kinase</fullName>
        <ecNumber evidence="2">2.7.11.1</ecNumber>
    </recommendedName>
</protein>
<evidence type="ECO:0000313" key="20">
    <source>
        <dbReference type="Proteomes" id="UP001214638"/>
    </source>
</evidence>
<dbReference type="GO" id="GO:0004674">
    <property type="term" value="F:protein serine/threonine kinase activity"/>
    <property type="evidence" value="ECO:0007669"/>
    <property type="project" value="UniProtKB-KW"/>
</dbReference>
<keyword evidence="12" id="KW-0449">Lipoprotein</keyword>
<dbReference type="Proteomes" id="UP001214638">
    <property type="component" value="Unassembled WGS sequence"/>
</dbReference>
<dbReference type="SUPFAM" id="SSF47473">
    <property type="entry name" value="EF-hand"/>
    <property type="match status" value="1"/>
</dbReference>
<evidence type="ECO:0000256" key="5">
    <source>
        <dbReference type="ARBA" id="ARBA00022679"/>
    </source>
</evidence>
<comment type="catalytic activity">
    <reaction evidence="14">
        <text>L-threonyl-[protein] + ATP = O-phospho-L-threonyl-[protein] + ADP + H(+)</text>
        <dbReference type="Rhea" id="RHEA:46608"/>
        <dbReference type="Rhea" id="RHEA-COMP:11060"/>
        <dbReference type="Rhea" id="RHEA-COMP:11605"/>
        <dbReference type="ChEBI" id="CHEBI:15378"/>
        <dbReference type="ChEBI" id="CHEBI:30013"/>
        <dbReference type="ChEBI" id="CHEBI:30616"/>
        <dbReference type="ChEBI" id="CHEBI:61977"/>
        <dbReference type="ChEBI" id="CHEBI:456216"/>
        <dbReference type="EC" id="2.7.11.1"/>
    </reaction>
</comment>
<dbReference type="InterPro" id="IPR011992">
    <property type="entry name" value="EF-hand-dom_pair"/>
</dbReference>
<dbReference type="PROSITE" id="PS00108">
    <property type="entry name" value="PROTEIN_KINASE_ST"/>
    <property type="match status" value="1"/>
</dbReference>
<evidence type="ECO:0000256" key="16">
    <source>
        <dbReference type="PROSITE-ProRule" id="PRU10141"/>
    </source>
</evidence>
<proteinExistence type="inferred from homology"/>
<evidence type="ECO:0000259" key="17">
    <source>
        <dbReference type="PROSITE" id="PS50011"/>
    </source>
</evidence>
<dbReference type="PROSITE" id="PS00018">
    <property type="entry name" value="EF_HAND_1"/>
    <property type="match status" value="1"/>
</dbReference>
<keyword evidence="6" id="KW-0479">Metal-binding</keyword>
<organism evidence="19 20">
    <name type="scientific">Babesia duncani</name>
    <dbReference type="NCBI Taxonomy" id="323732"/>
    <lineage>
        <taxon>Eukaryota</taxon>
        <taxon>Sar</taxon>
        <taxon>Alveolata</taxon>
        <taxon>Apicomplexa</taxon>
        <taxon>Aconoidasida</taxon>
        <taxon>Piroplasmida</taxon>
        <taxon>Babesiidae</taxon>
        <taxon>Babesia</taxon>
    </lineage>
</organism>
<evidence type="ECO:0000256" key="3">
    <source>
        <dbReference type="ARBA" id="ARBA00022527"/>
    </source>
</evidence>
<dbReference type="Pfam" id="PF13202">
    <property type="entry name" value="EF-hand_5"/>
    <property type="match status" value="1"/>
</dbReference>
<dbReference type="InterPro" id="IPR050205">
    <property type="entry name" value="CDPK_Ser/Thr_kinases"/>
</dbReference>
<feature type="binding site" evidence="16">
    <location>
        <position position="343"/>
    </location>
    <ligand>
        <name>ATP</name>
        <dbReference type="ChEBI" id="CHEBI:30616"/>
    </ligand>
</feature>
<dbReference type="Gene3D" id="3.30.200.20">
    <property type="entry name" value="Phosphorylase Kinase, domain 1"/>
    <property type="match status" value="1"/>
</dbReference>
<dbReference type="InterPro" id="IPR018247">
    <property type="entry name" value="EF_Hand_1_Ca_BS"/>
</dbReference>
<dbReference type="EMBL" id="JALLKP010000002">
    <property type="protein sequence ID" value="KAK2196655.1"/>
    <property type="molecule type" value="Genomic_DNA"/>
</dbReference>
<dbReference type="GeneID" id="94336202"/>
<dbReference type="AlphaFoldDB" id="A0AAD9PKR6"/>
<evidence type="ECO:0000256" key="13">
    <source>
        <dbReference type="ARBA" id="ARBA00024334"/>
    </source>
</evidence>
<dbReference type="InterPro" id="IPR017441">
    <property type="entry name" value="Protein_kinase_ATP_BS"/>
</dbReference>
<name>A0AAD9PKR6_9APIC</name>
<dbReference type="Gene3D" id="1.10.238.10">
    <property type="entry name" value="EF-hand"/>
    <property type="match status" value="2"/>
</dbReference>
<keyword evidence="11 16" id="KW-0067">ATP-binding</keyword>
<dbReference type="FunFam" id="1.10.510.10:FF:000475">
    <property type="entry name" value="Calcium-dependent protein kinase 5"/>
    <property type="match status" value="1"/>
</dbReference>
<dbReference type="CDD" id="cd05117">
    <property type="entry name" value="STKc_CAMK"/>
    <property type="match status" value="1"/>
</dbReference>
<dbReference type="GO" id="GO:0005509">
    <property type="term" value="F:calcium ion binding"/>
    <property type="evidence" value="ECO:0007669"/>
    <property type="project" value="InterPro"/>
</dbReference>
<evidence type="ECO:0000259" key="18">
    <source>
        <dbReference type="PROSITE" id="PS50222"/>
    </source>
</evidence>
<dbReference type="PROSITE" id="PS50011">
    <property type="entry name" value="PROTEIN_KINASE_DOM"/>
    <property type="match status" value="1"/>
</dbReference>
<dbReference type="InterPro" id="IPR008271">
    <property type="entry name" value="Ser/Thr_kinase_AS"/>
</dbReference>
<evidence type="ECO:0000256" key="4">
    <source>
        <dbReference type="ARBA" id="ARBA00022553"/>
    </source>
</evidence>
<feature type="domain" description="EF-hand" evidence="18">
    <location>
        <begin position="729"/>
        <end position="764"/>
    </location>
</feature>
<comment type="catalytic activity">
    <reaction evidence="15">
        <text>L-seryl-[protein] + ATP = O-phospho-L-seryl-[protein] + ADP + H(+)</text>
        <dbReference type="Rhea" id="RHEA:17989"/>
        <dbReference type="Rhea" id="RHEA-COMP:9863"/>
        <dbReference type="Rhea" id="RHEA-COMP:11604"/>
        <dbReference type="ChEBI" id="CHEBI:15378"/>
        <dbReference type="ChEBI" id="CHEBI:29999"/>
        <dbReference type="ChEBI" id="CHEBI:30616"/>
        <dbReference type="ChEBI" id="CHEBI:83421"/>
        <dbReference type="ChEBI" id="CHEBI:456216"/>
        <dbReference type="EC" id="2.7.11.1"/>
    </reaction>
</comment>
<evidence type="ECO:0000256" key="8">
    <source>
        <dbReference type="ARBA" id="ARBA00022741"/>
    </source>
</evidence>
<dbReference type="InterPro" id="IPR002048">
    <property type="entry name" value="EF_hand_dom"/>
</dbReference>
<evidence type="ECO:0000256" key="2">
    <source>
        <dbReference type="ARBA" id="ARBA00012513"/>
    </source>
</evidence>
<keyword evidence="4" id="KW-0597">Phosphoprotein</keyword>
<dbReference type="InterPro" id="IPR011009">
    <property type="entry name" value="Kinase-like_dom_sf"/>
</dbReference>
<keyword evidence="9 19" id="KW-0418">Kinase</keyword>
<dbReference type="SMART" id="SM00220">
    <property type="entry name" value="S_TKc"/>
    <property type="match status" value="1"/>
</dbReference>